<dbReference type="GO" id="GO:0015846">
    <property type="term" value="P:polyamine transport"/>
    <property type="evidence" value="ECO:0007669"/>
    <property type="project" value="InterPro"/>
</dbReference>
<dbReference type="EMBL" id="QQOH01000004">
    <property type="protein sequence ID" value="RDE19140.1"/>
    <property type="molecule type" value="Genomic_DNA"/>
</dbReference>
<keyword evidence="8" id="KW-1185">Reference proteome</keyword>
<keyword evidence="3 6" id="KW-0732">Signal</keyword>
<dbReference type="InterPro" id="IPR006059">
    <property type="entry name" value="SBP"/>
</dbReference>
<comment type="subcellular location">
    <subcellularLocation>
        <location evidence="1 5">Periplasm</location>
    </subcellularLocation>
</comment>
<comment type="similarity">
    <text evidence="5">Belongs to the bacterial solute-binding protein PotD/PotF family.</text>
</comment>
<evidence type="ECO:0000256" key="3">
    <source>
        <dbReference type="ARBA" id="ARBA00022729"/>
    </source>
</evidence>
<dbReference type="PANTHER" id="PTHR30222">
    <property type="entry name" value="SPERMIDINE/PUTRESCINE-BINDING PERIPLASMIC PROTEIN"/>
    <property type="match status" value="1"/>
</dbReference>
<organism evidence="7 8">
    <name type="scientific">Motiliproteus coralliicola</name>
    <dbReference type="NCBI Taxonomy" id="2283196"/>
    <lineage>
        <taxon>Bacteria</taxon>
        <taxon>Pseudomonadati</taxon>
        <taxon>Pseudomonadota</taxon>
        <taxon>Gammaproteobacteria</taxon>
        <taxon>Oceanospirillales</taxon>
        <taxon>Oceanospirillaceae</taxon>
        <taxon>Motiliproteus</taxon>
    </lineage>
</organism>
<keyword evidence="4 5" id="KW-0574">Periplasm</keyword>
<dbReference type="PANTHER" id="PTHR30222:SF12">
    <property type="entry name" value="NORSPERMIDINE SENSOR"/>
    <property type="match status" value="1"/>
</dbReference>
<evidence type="ECO:0000256" key="5">
    <source>
        <dbReference type="PIRNR" id="PIRNR019574"/>
    </source>
</evidence>
<evidence type="ECO:0000313" key="7">
    <source>
        <dbReference type="EMBL" id="RDE19140.1"/>
    </source>
</evidence>
<protein>
    <recommendedName>
        <fullName evidence="5">Putrescine-binding periplasmic protein</fullName>
    </recommendedName>
</protein>
<sequence length="369" mass="40856">MKKLLKQAAPVLTLSTLFAANSALAGGELKIFNWSDYIAEDTIEKFEQETGIKVTYDVFDSNETLEARLLAGNSGFDLVVPSSNFLGRQIKAGVFDPLDSAKLPNRKHLDPILMAQLETVDPGNKHALPYMWGTTGLGYNPAKVAEVLGTDAPVNSWSLIFDPENLKKLQSCGVTLLDSADEVLPIALQYLGKDPNSKNPADYKSNSELAKLLKSVAPYIKQYHSSSYIADLANGETCVAMGWSGDVIQAAARAEEAETGQEVLYSIPKEGTNIWFDMMAIPADAKNKDNAHLFIDYVMRPQVIADITNYVWYANPNPDSMPLLDEELRNDETVFPNEETMNNLFISEITPLKIERLKTRLWTSIKTGR</sequence>
<dbReference type="CDD" id="cd13659">
    <property type="entry name" value="PBP2_PotF"/>
    <property type="match status" value="1"/>
</dbReference>
<dbReference type="Proteomes" id="UP000253769">
    <property type="component" value="Unassembled WGS sequence"/>
</dbReference>
<dbReference type="RefSeq" id="WP_114696763.1">
    <property type="nucleotide sequence ID" value="NZ_QQOH01000004.1"/>
</dbReference>
<dbReference type="InterPro" id="IPR001188">
    <property type="entry name" value="Sperm_putr-bd"/>
</dbReference>
<evidence type="ECO:0000256" key="6">
    <source>
        <dbReference type="SAM" id="SignalP"/>
    </source>
</evidence>
<feature type="chain" id="PRO_5016851974" description="Putrescine-binding periplasmic protein" evidence="6">
    <location>
        <begin position="26"/>
        <end position="369"/>
    </location>
</feature>
<dbReference type="Gene3D" id="3.40.190.10">
    <property type="entry name" value="Periplasmic binding protein-like II"/>
    <property type="match status" value="2"/>
</dbReference>
<evidence type="ECO:0000313" key="8">
    <source>
        <dbReference type="Proteomes" id="UP000253769"/>
    </source>
</evidence>
<comment type="caution">
    <text evidence="7">The sequence shown here is derived from an EMBL/GenBank/DDBJ whole genome shotgun (WGS) entry which is preliminary data.</text>
</comment>
<dbReference type="AlphaFoldDB" id="A0A369WAV5"/>
<dbReference type="GO" id="GO:0042597">
    <property type="term" value="C:periplasmic space"/>
    <property type="evidence" value="ECO:0007669"/>
    <property type="project" value="UniProtKB-SubCell"/>
</dbReference>
<evidence type="ECO:0000256" key="4">
    <source>
        <dbReference type="ARBA" id="ARBA00022764"/>
    </source>
</evidence>
<reference evidence="7 8" key="1">
    <citation type="submission" date="2018-07" db="EMBL/GenBank/DDBJ databases">
        <title>Motiliproteus coralliicola sp. nov., a bacterium isolated from Coral.</title>
        <authorList>
            <person name="Wang G."/>
        </authorList>
    </citation>
    <scope>NUCLEOTIDE SEQUENCE [LARGE SCALE GENOMIC DNA]</scope>
    <source>
        <strain evidence="7 8">C34</strain>
    </source>
</reference>
<accession>A0A369WAV5</accession>
<dbReference type="PIRSF" id="PIRSF019574">
    <property type="entry name" value="Periplasmic_polyamine_BP"/>
    <property type="match status" value="1"/>
</dbReference>
<feature type="signal peptide" evidence="6">
    <location>
        <begin position="1"/>
        <end position="25"/>
    </location>
</feature>
<dbReference type="GO" id="GO:0019808">
    <property type="term" value="F:polyamine binding"/>
    <property type="evidence" value="ECO:0007669"/>
    <property type="project" value="InterPro"/>
</dbReference>
<name>A0A369WAV5_9GAMM</name>
<dbReference type="Pfam" id="PF13416">
    <property type="entry name" value="SBP_bac_8"/>
    <property type="match status" value="1"/>
</dbReference>
<evidence type="ECO:0000256" key="2">
    <source>
        <dbReference type="ARBA" id="ARBA00022448"/>
    </source>
</evidence>
<evidence type="ECO:0000256" key="1">
    <source>
        <dbReference type="ARBA" id="ARBA00004418"/>
    </source>
</evidence>
<proteinExistence type="inferred from homology"/>
<keyword evidence="2 5" id="KW-0813">Transport</keyword>
<dbReference type="PRINTS" id="PR00909">
    <property type="entry name" value="SPERMDNBNDNG"/>
</dbReference>
<gene>
    <name evidence="7" type="ORF">DV711_16265</name>
</gene>
<dbReference type="SUPFAM" id="SSF53850">
    <property type="entry name" value="Periplasmic binding protein-like II"/>
    <property type="match status" value="1"/>
</dbReference>
<comment type="function">
    <text evidence="5">Required for the activity of the bacterial periplasmic transport system of putrescine.</text>
</comment>
<dbReference type="OrthoDB" id="9769319at2"/>